<sequence>MKNSLISALFIFLCISSVAQQGSSLISPFEGTSGRLRLLPPNAAKTQEFGNVPINFSTGQLNFNMPLYQIQVDENLVIPIQLVYSNTGLKPQDVPTWVGNGWNLEVGGTIVQQINGISDLNGNGLTNPGVRLQMQNYLKGTMPDPDRYNYLNEVLNGQQDSQYDIFSFNFLGRSGKFYFSGDSIILMNKMPLKIEYAPFSFTITDEKGYAFAFTLSVNNVGYFTDGYVHPFIDPSFLSSFTWYLQKITSPNGVVVDFNYAPDISYQTNVEGVSYSTGFTGGALCVYNGGFAMSKTLTETNVSQYVLDNITWKGKTVDFQFFNRNDLISSKGAKAKGLSAIVVYDEASQETNRIGFEYGYIGTNDRLKLNSVSVFENQAPYAAVQTTSFEYYEKIGDDIPIPSLMTPSGIRAANNGVDHWGYYNGMTGNPNKIPNVNYSEITSTHLTNFGFADRRADNTYSKIGMLKKINYPTKGFTEIFYEANIATFSNASEIPFFLKTQTPETSQPGGGIRLQIGGNRVSRIVDNTGSLESNERIITYEQANLLAIPYYVTAIESGLLNSAPYPTAPCTSCGSRYFVSENNVYNWDGYQIEYRKVTETYGAAGENGKKVYGFNGNSYVGGPVSATPHAATVNLNWRSGNLAKEQTFEKDASTPVKELTNTYSALSIYPITQYGFKAGRTMACTQEAISSGFSYDYFTHVITPVFSDRYNLQSSTITEYSGGVALSNTISYIYTPEVLLRSTTTTNSKGKTDITINYYTNDFNNINNTNIDQLKSKNIIGIPLKVIRNVDNKTVDGVMVKTDANGNPAEIYRYENASLVTLSHNPALFVLPEFKLFESRKYSSKGNPIEIKRLNQPPTTYVWGYKHSYPVASVQNASVANVEAVIGSLEKVADIYTAANIETIGTNLRNNLPSAMVTSGVMRSGIGLSQIKAPNGLKNTFEYDSINRLSAIKDHTGALTDLYRYFYAITF</sequence>
<comment type="caution">
    <text evidence="2">The sequence shown here is derived from an EMBL/GenBank/DDBJ whole genome shotgun (WGS) entry which is preliminary data.</text>
</comment>
<reference evidence="3" key="1">
    <citation type="journal article" date="2019" name="Int. J. Syst. Evol. Microbiol.">
        <title>The Global Catalogue of Microorganisms (GCM) 10K type strain sequencing project: providing services to taxonomists for standard genome sequencing and annotation.</title>
        <authorList>
            <consortium name="The Broad Institute Genomics Platform"/>
            <consortium name="The Broad Institute Genome Sequencing Center for Infectious Disease"/>
            <person name="Wu L."/>
            <person name="Ma J."/>
        </authorList>
    </citation>
    <scope>NUCLEOTIDE SEQUENCE [LARGE SCALE GENOMIC DNA]</scope>
    <source>
        <strain evidence="3">KCTC 52344</strain>
    </source>
</reference>
<keyword evidence="3" id="KW-1185">Reference proteome</keyword>
<evidence type="ECO:0000313" key="3">
    <source>
        <dbReference type="Proteomes" id="UP001597510"/>
    </source>
</evidence>
<dbReference type="EMBL" id="JBHULC010000038">
    <property type="protein sequence ID" value="MFD2523349.1"/>
    <property type="molecule type" value="Genomic_DNA"/>
</dbReference>
<evidence type="ECO:0008006" key="4">
    <source>
        <dbReference type="Google" id="ProtNLM"/>
    </source>
</evidence>
<feature type="chain" id="PRO_5047305876" description="RHS repeat protein" evidence="1">
    <location>
        <begin position="20"/>
        <end position="970"/>
    </location>
</feature>
<keyword evidence="1" id="KW-0732">Signal</keyword>
<evidence type="ECO:0000256" key="1">
    <source>
        <dbReference type="SAM" id="SignalP"/>
    </source>
</evidence>
<gene>
    <name evidence="2" type="ORF">ACFSR2_20800</name>
</gene>
<evidence type="ECO:0000313" key="2">
    <source>
        <dbReference type="EMBL" id="MFD2523349.1"/>
    </source>
</evidence>
<accession>A0ABW5JB91</accession>
<feature type="signal peptide" evidence="1">
    <location>
        <begin position="1"/>
        <end position="19"/>
    </location>
</feature>
<protein>
    <recommendedName>
        <fullName evidence="4">RHS repeat protein</fullName>
    </recommendedName>
</protein>
<organism evidence="2 3">
    <name type="scientific">Emticicia soli</name>
    <dbReference type="NCBI Taxonomy" id="2027878"/>
    <lineage>
        <taxon>Bacteria</taxon>
        <taxon>Pseudomonadati</taxon>
        <taxon>Bacteroidota</taxon>
        <taxon>Cytophagia</taxon>
        <taxon>Cytophagales</taxon>
        <taxon>Leadbetterellaceae</taxon>
        <taxon>Emticicia</taxon>
    </lineage>
</organism>
<name>A0ABW5JB91_9BACT</name>
<dbReference type="RefSeq" id="WP_340233030.1">
    <property type="nucleotide sequence ID" value="NZ_JBBEWC010000001.1"/>
</dbReference>
<dbReference type="Proteomes" id="UP001597510">
    <property type="component" value="Unassembled WGS sequence"/>
</dbReference>
<proteinExistence type="predicted"/>